<gene>
    <name evidence="1" type="ORF">FXN65_09655</name>
</gene>
<proteinExistence type="predicted"/>
<dbReference type="EMBL" id="CP043311">
    <property type="protein sequence ID" value="QEY62320.1"/>
    <property type="molecule type" value="Genomic_DNA"/>
</dbReference>
<evidence type="ECO:0000313" key="2">
    <source>
        <dbReference type="Proteomes" id="UP000327179"/>
    </source>
</evidence>
<dbReference type="KEGG" id="plal:FXN65_09655"/>
<dbReference type="AlphaFoldDB" id="A0A5J6QIC8"/>
<dbReference type="Proteomes" id="UP000327179">
    <property type="component" value="Chromosome"/>
</dbReference>
<protein>
    <submittedName>
        <fullName evidence="1">Uncharacterized protein</fullName>
    </submittedName>
</protein>
<sequence length="105" mass="11848">MSLPELPRNASRRDMRKALIRLRLEMQRQELRHESLLLTQPLRQARELTRKLDIPHAPLWGIAAVAALGFFAARKGSLKRGLRLGGALLPLLQTLLKVPPRDDSG</sequence>
<dbReference type="RefSeq" id="WP_151132955.1">
    <property type="nucleotide sequence ID" value="NZ_CP043311.1"/>
</dbReference>
<name>A0A5J6QIC8_9GAMM</name>
<organism evidence="1 2">
    <name type="scientific">Metapseudomonas lalkuanensis</name>
    <dbReference type="NCBI Taxonomy" id="2604832"/>
    <lineage>
        <taxon>Bacteria</taxon>
        <taxon>Pseudomonadati</taxon>
        <taxon>Pseudomonadota</taxon>
        <taxon>Gammaproteobacteria</taxon>
        <taxon>Pseudomonadales</taxon>
        <taxon>Pseudomonadaceae</taxon>
        <taxon>Metapseudomonas</taxon>
    </lineage>
</organism>
<reference evidence="1 2" key="1">
    <citation type="submission" date="2019-08" db="EMBL/GenBank/DDBJ databases">
        <title>Whole-genome Sequencing of e-waste polymer degrading bacterium Pseudomonas sp. strain PE08.</title>
        <authorList>
            <person name="Kirdat K."/>
            <person name="Debbarma P."/>
            <person name="Narawade N."/>
            <person name="Suyal D."/>
            <person name="Thorat V."/>
            <person name="Shouche Y."/>
            <person name="Goel R."/>
            <person name="Yadav A."/>
        </authorList>
    </citation>
    <scope>NUCLEOTIDE SEQUENCE [LARGE SCALE GENOMIC DNA]</scope>
    <source>
        <strain evidence="1 2">PE08</strain>
    </source>
</reference>
<accession>A0A5J6QIC8</accession>
<keyword evidence="2" id="KW-1185">Reference proteome</keyword>
<evidence type="ECO:0000313" key="1">
    <source>
        <dbReference type="EMBL" id="QEY62320.1"/>
    </source>
</evidence>